<reference evidence="1" key="1">
    <citation type="submission" date="2022-08" db="EMBL/GenBank/DDBJ databases">
        <title>Genome Sequence of Lecanicillium fungicola.</title>
        <authorList>
            <person name="Buettner E."/>
        </authorList>
    </citation>
    <scope>NUCLEOTIDE SEQUENCE</scope>
    <source>
        <strain evidence="1">Babe33</strain>
    </source>
</reference>
<gene>
    <name evidence="1" type="ORF">NQ176_g4282</name>
</gene>
<comment type="caution">
    <text evidence="1">The sequence shown here is derived from an EMBL/GenBank/DDBJ whole genome shotgun (WGS) entry which is preliminary data.</text>
</comment>
<evidence type="ECO:0000313" key="1">
    <source>
        <dbReference type="EMBL" id="KAJ2977598.1"/>
    </source>
</evidence>
<accession>A0ACC1NGX2</accession>
<evidence type="ECO:0000313" key="2">
    <source>
        <dbReference type="Proteomes" id="UP001143910"/>
    </source>
</evidence>
<dbReference type="EMBL" id="JANJQO010000456">
    <property type="protein sequence ID" value="KAJ2977598.1"/>
    <property type="molecule type" value="Genomic_DNA"/>
</dbReference>
<name>A0ACC1NGX2_9HYPO</name>
<protein>
    <submittedName>
        <fullName evidence="1">Uncharacterized protein</fullName>
    </submittedName>
</protein>
<organism evidence="1 2">
    <name type="scientific">Zarea fungicola</name>
    <dbReference type="NCBI Taxonomy" id="93591"/>
    <lineage>
        <taxon>Eukaryota</taxon>
        <taxon>Fungi</taxon>
        <taxon>Dikarya</taxon>
        <taxon>Ascomycota</taxon>
        <taxon>Pezizomycotina</taxon>
        <taxon>Sordariomycetes</taxon>
        <taxon>Hypocreomycetidae</taxon>
        <taxon>Hypocreales</taxon>
        <taxon>Cordycipitaceae</taxon>
        <taxon>Zarea</taxon>
    </lineage>
</organism>
<sequence>MPRANPTLKGHRLINLFGVTGPPLLVLGAVFQPSWIAQLKDLFPDLEIVSNQDESRDGDEFLKEISEDEWREATIIVTGKTLPEPELLPNLRYIQLQTAGANHMLNHPSVTGTRAALCTASGIHGPSIAEWVLATFLASRHRILQYAEFQKKATWNKLGVPIPDSVGQRVGILGYGAVGRQVARVFKAIGMHVSACTLRKRETADSRKHDGYTPPGCGDPDGSLPSEWFAAGTEEELHAFLRSGLDVLVVTVPLTPKTRKIIGRTEFSLLAEQKTFVSNVSRGEVIDTDALIEALEGDLISGAALDVTDPEPLPDGHRLWHTKNVIITPHVSGDSGAYARGVFEVLKDNLIKLSKGQDLSNTVNLKEGY</sequence>
<dbReference type="Proteomes" id="UP001143910">
    <property type="component" value="Unassembled WGS sequence"/>
</dbReference>
<proteinExistence type="predicted"/>
<keyword evidence="2" id="KW-1185">Reference proteome</keyword>